<dbReference type="Proteomes" id="UP001059380">
    <property type="component" value="Chromosome"/>
</dbReference>
<reference evidence="3" key="1">
    <citation type="submission" date="2021-04" db="EMBL/GenBank/DDBJ databases">
        <title>Phylogenetic analysis of Acidobacteriaceae.</title>
        <authorList>
            <person name="Qiu L."/>
            <person name="Zhang Q."/>
        </authorList>
    </citation>
    <scope>NUCLEOTIDE SEQUENCE</scope>
    <source>
        <strain evidence="3">DSM 25168</strain>
    </source>
</reference>
<dbReference type="Pfam" id="PF13620">
    <property type="entry name" value="CarboxypepD_reg"/>
    <property type="match status" value="1"/>
</dbReference>
<feature type="chain" id="PRO_5039889476" evidence="2">
    <location>
        <begin position="22"/>
        <end position="387"/>
    </location>
</feature>
<evidence type="ECO:0000313" key="4">
    <source>
        <dbReference type="Proteomes" id="UP001059380"/>
    </source>
</evidence>
<organism evidence="3 4">
    <name type="scientific">Occallatibacter riparius</name>
    <dbReference type="NCBI Taxonomy" id="1002689"/>
    <lineage>
        <taxon>Bacteria</taxon>
        <taxon>Pseudomonadati</taxon>
        <taxon>Acidobacteriota</taxon>
        <taxon>Terriglobia</taxon>
        <taxon>Terriglobales</taxon>
        <taxon>Acidobacteriaceae</taxon>
        <taxon>Occallatibacter</taxon>
    </lineage>
</organism>
<keyword evidence="3" id="KW-0645">Protease</keyword>
<dbReference type="Gene3D" id="2.60.40.1120">
    <property type="entry name" value="Carboxypeptidase-like, regulatory domain"/>
    <property type="match status" value="1"/>
</dbReference>
<feature type="repeat" description="TPR" evidence="1">
    <location>
        <begin position="238"/>
        <end position="271"/>
    </location>
</feature>
<dbReference type="SUPFAM" id="SSF49452">
    <property type="entry name" value="Starch-binding domain-like"/>
    <property type="match status" value="1"/>
</dbReference>
<protein>
    <submittedName>
        <fullName evidence="3">Carboxypeptidase-like regulatory domain-containing protein</fullName>
    </submittedName>
</protein>
<dbReference type="PROSITE" id="PS50005">
    <property type="entry name" value="TPR"/>
    <property type="match status" value="1"/>
</dbReference>
<feature type="signal peptide" evidence="2">
    <location>
        <begin position="1"/>
        <end position="21"/>
    </location>
</feature>
<keyword evidence="1" id="KW-0802">TPR repeat</keyword>
<dbReference type="GO" id="GO:0004180">
    <property type="term" value="F:carboxypeptidase activity"/>
    <property type="evidence" value="ECO:0007669"/>
    <property type="project" value="UniProtKB-KW"/>
</dbReference>
<keyword evidence="3" id="KW-0378">Hydrolase</keyword>
<dbReference type="RefSeq" id="WP_260794110.1">
    <property type="nucleotide sequence ID" value="NZ_CP093313.1"/>
</dbReference>
<dbReference type="InterPro" id="IPR013784">
    <property type="entry name" value="Carb-bd-like_fold"/>
</dbReference>
<dbReference type="KEGG" id="orp:MOP44_01410"/>
<keyword evidence="4" id="KW-1185">Reference proteome</keyword>
<evidence type="ECO:0000256" key="2">
    <source>
        <dbReference type="SAM" id="SignalP"/>
    </source>
</evidence>
<keyword evidence="2" id="KW-0732">Signal</keyword>
<dbReference type="AlphaFoldDB" id="A0A9J7BNZ3"/>
<evidence type="ECO:0000313" key="3">
    <source>
        <dbReference type="EMBL" id="UWZ84604.1"/>
    </source>
</evidence>
<keyword evidence="3" id="KW-0121">Carboxypeptidase</keyword>
<proteinExistence type="predicted"/>
<dbReference type="Gene3D" id="1.25.40.10">
    <property type="entry name" value="Tetratricopeptide repeat domain"/>
    <property type="match status" value="1"/>
</dbReference>
<dbReference type="InterPro" id="IPR019734">
    <property type="entry name" value="TPR_rpt"/>
</dbReference>
<dbReference type="EMBL" id="CP093313">
    <property type="protein sequence ID" value="UWZ84604.1"/>
    <property type="molecule type" value="Genomic_DNA"/>
</dbReference>
<dbReference type="SMART" id="SM00028">
    <property type="entry name" value="TPR"/>
    <property type="match status" value="3"/>
</dbReference>
<dbReference type="InterPro" id="IPR011990">
    <property type="entry name" value="TPR-like_helical_dom_sf"/>
</dbReference>
<evidence type="ECO:0000256" key="1">
    <source>
        <dbReference type="PROSITE-ProRule" id="PRU00339"/>
    </source>
</evidence>
<name>A0A9J7BNZ3_9BACT</name>
<sequence>MKRILSLCLGLVAFVAVPVMAQAPAAAPTGKIHGHVINPTGAPQGAGNVTALPSGKDKGDVFQVNAQGEFTGEVPAGTYTLVFRMPDTPQDKQVDKIENVKVTAGQTTEQDIDMSREAYVKTLPADQQKQLEDMKKHNSEALKANEVIKHLNADLKTVADDIHEADATKDPAAKTAKFTEAEQLMLKDTAAKTDASILWARLCQAEVGLKKFDDAITSCKKAVDLETTSKKPNPEVQGLAQSILGEAYARTGKVEDANAAYDAAAKANPPQASFYLKNQAVIFFQQNNAQAQIAAADKAIAANPNPNDPNLAILYYLKGQGLVGSATMGPDPKNPKQQIIILPPGCAEAYQKYLELAPNGPYAADAQGILQQAGQKVSSSYKAGKKS</sequence>
<dbReference type="SUPFAM" id="SSF48452">
    <property type="entry name" value="TPR-like"/>
    <property type="match status" value="1"/>
</dbReference>
<dbReference type="GO" id="GO:0030246">
    <property type="term" value="F:carbohydrate binding"/>
    <property type="evidence" value="ECO:0007669"/>
    <property type="project" value="InterPro"/>
</dbReference>
<accession>A0A9J7BNZ3</accession>
<gene>
    <name evidence="3" type="ORF">MOP44_01410</name>
</gene>